<name>A0A2G5BGE8_COERN</name>
<reference evidence="9 10" key="1">
    <citation type="journal article" date="2015" name="Genome Biol. Evol.">
        <title>Phylogenomic analyses indicate that early fungi evolved digesting cell walls of algal ancestors of land plants.</title>
        <authorList>
            <person name="Chang Y."/>
            <person name="Wang S."/>
            <person name="Sekimoto S."/>
            <person name="Aerts A.L."/>
            <person name="Choi C."/>
            <person name="Clum A."/>
            <person name="LaButti K.M."/>
            <person name="Lindquist E.A."/>
            <person name="Yee Ngan C."/>
            <person name="Ohm R.A."/>
            <person name="Salamov A.A."/>
            <person name="Grigoriev I.V."/>
            <person name="Spatafora J.W."/>
            <person name="Berbee M.L."/>
        </authorList>
    </citation>
    <scope>NUCLEOTIDE SEQUENCE [LARGE SCALE GENOMIC DNA]</scope>
    <source>
        <strain evidence="9 10">NRRL 1564</strain>
    </source>
</reference>
<keyword evidence="4" id="KW-0539">Nucleus</keyword>
<protein>
    <submittedName>
        <fullName evidence="9">Pre-mRNA-splicing factor 3</fullName>
    </submittedName>
</protein>
<evidence type="ECO:0000313" key="10">
    <source>
        <dbReference type="Proteomes" id="UP000242474"/>
    </source>
</evidence>
<evidence type="ECO:0000256" key="4">
    <source>
        <dbReference type="ARBA" id="ARBA00023242"/>
    </source>
</evidence>
<comment type="subcellular location">
    <subcellularLocation>
        <location evidence="1">Nucleus</location>
    </subcellularLocation>
</comment>
<evidence type="ECO:0000313" key="9">
    <source>
        <dbReference type="EMBL" id="PIA18089.1"/>
    </source>
</evidence>
<dbReference type="PANTHER" id="PTHR14212:SF0">
    <property type="entry name" value="U4_U6 SMALL NUCLEAR RIBONUCLEOPROTEIN PRP3"/>
    <property type="match status" value="1"/>
</dbReference>
<evidence type="ECO:0000256" key="6">
    <source>
        <dbReference type="SAM" id="MobiDB-lite"/>
    </source>
</evidence>
<gene>
    <name evidence="9" type="ORF">COEREDRAFT_91413</name>
</gene>
<evidence type="ECO:0000256" key="3">
    <source>
        <dbReference type="ARBA" id="ARBA00023187"/>
    </source>
</evidence>
<keyword evidence="2" id="KW-0507">mRNA processing</keyword>
<dbReference type="STRING" id="763665.A0A2G5BGE8"/>
<feature type="compositionally biased region" description="Basic and acidic residues" evidence="6">
    <location>
        <begin position="55"/>
        <end position="69"/>
    </location>
</feature>
<dbReference type="Pfam" id="PF08572">
    <property type="entry name" value="PRP3"/>
    <property type="match status" value="1"/>
</dbReference>
<keyword evidence="3" id="KW-0508">mRNA splicing</keyword>
<evidence type="ECO:0000259" key="7">
    <source>
        <dbReference type="Pfam" id="PF06544"/>
    </source>
</evidence>
<feature type="domain" description="Pre-mRNA-splicing factor 3" evidence="8">
    <location>
        <begin position="79"/>
        <end position="296"/>
    </location>
</feature>
<evidence type="ECO:0000256" key="1">
    <source>
        <dbReference type="ARBA" id="ARBA00004123"/>
    </source>
</evidence>
<feature type="coiled-coil region" evidence="5">
    <location>
        <begin position="110"/>
        <end position="141"/>
    </location>
</feature>
<dbReference type="GO" id="GO:0000398">
    <property type="term" value="P:mRNA splicing, via spliceosome"/>
    <property type="evidence" value="ECO:0007669"/>
    <property type="project" value="InterPro"/>
</dbReference>
<feature type="compositionally biased region" description="Polar residues" evidence="6">
    <location>
        <begin position="28"/>
        <end position="49"/>
    </location>
</feature>
<organism evidence="9 10">
    <name type="scientific">Coemansia reversa (strain ATCC 12441 / NRRL 1564)</name>
    <dbReference type="NCBI Taxonomy" id="763665"/>
    <lineage>
        <taxon>Eukaryota</taxon>
        <taxon>Fungi</taxon>
        <taxon>Fungi incertae sedis</taxon>
        <taxon>Zoopagomycota</taxon>
        <taxon>Kickxellomycotina</taxon>
        <taxon>Kickxellomycetes</taxon>
        <taxon>Kickxellales</taxon>
        <taxon>Kickxellaceae</taxon>
        <taxon>Coemansia</taxon>
    </lineage>
</organism>
<dbReference type="OrthoDB" id="10264544at2759"/>
<evidence type="ECO:0000259" key="8">
    <source>
        <dbReference type="Pfam" id="PF08572"/>
    </source>
</evidence>
<dbReference type="Pfam" id="PF06544">
    <property type="entry name" value="Prp3_C"/>
    <property type="match status" value="1"/>
</dbReference>
<dbReference type="EMBL" id="KZ303491">
    <property type="protein sequence ID" value="PIA18089.1"/>
    <property type="molecule type" value="Genomic_DNA"/>
</dbReference>
<feature type="region of interest" description="Disordered" evidence="6">
    <location>
        <begin position="26"/>
        <end position="98"/>
    </location>
</feature>
<dbReference type="AlphaFoldDB" id="A0A2G5BGE8"/>
<sequence length="468" mass="53241">MSQQNTDEINALIAKKRAEVLSRIASLNLPSSTATNGAGNVRSGTTSAATPGASRDPKEPEQLKVEHDIPSSFTDTSKNPYFDPTLGNRRTAGPQTRRRGKQFNFVQPGKIVALAEKRRAEARLEQLKQEIAERARKAKLEDEVLDATALQLPEPPEVEWWDAPFLVENEYKLDEHNLKLQGPDSLVTLYVQHPVPIEPPLPIRNMGEAPSQLVLTRQERKKIRRQRRLEEQRERREKTMLGLLPPEEPKLRMSNFMRIMANQSVPDPTRLEAEVRRQVNARLAKHEADNQARKLTKEQRHEKDMAKLEASEQRGLVSAVFRITKLSHPQHRYKVSVNASQMHLTGAALSSPQMALVIVEGSAQNVKAYKKLMLRRIDWTASLPGMDVRTSEKDQTQPDEEIDYSDNACHLIWQGDITERRFSQFKQRTCPTESQAKRWLAGAGCEPFWQLAMQYDPNDSITTLDPFA</sequence>
<dbReference type="InterPro" id="IPR010541">
    <property type="entry name" value="Prp3_C"/>
</dbReference>
<dbReference type="InterPro" id="IPR027104">
    <property type="entry name" value="Prp3"/>
</dbReference>
<keyword evidence="5" id="KW-0175">Coiled coil</keyword>
<accession>A0A2G5BGE8</accession>
<proteinExistence type="predicted"/>
<evidence type="ECO:0000256" key="5">
    <source>
        <dbReference type="SAM" id="Coils"/>
    </source>
</evidence>
<dbReference type="CDD" id="cd24162">
    <property type="entry name" value="Prp3_C"/>
    <property type="match status" value="1"/>
</dbReference>
<evidence type="ECO:0000256" key="2">
    <source>
        <dbReference type="ARBA" id="ARBA00022664"/>
    </source>
</evidence>
<dbReference type="InterPro" id="IPR013881">
    <property type="entry name" value="Pre-mRNA_splic_Prp3_dom"/>
</dbReference>
<feature type="domain" description="Small nuclear ribonucleoprotein Prp3 C-terminal" evidence="7">
    <location>
        <begin position="319"/>
        <end position="452"/>
    </location>
</feature>
<dbReference type="PANTHER" id="PTHR14212">
    <property type="entry name" value="U4/U6-ASSOCIATED RNA SPLICING FACTOR-RELATED"/>
    <property type="match status" value="1"/>
</dbReference>
<dbReference type="GO" id="GO:0046540">
    <property type="term" value="C:U4/U6 x U5 tri-snRNP complex"/>
    <property type="evidence" value="ECO:0007669"/>
    <property type="project" value="InterPro"/>
</dbReference>
<dbReference type="Proteomes" id="UP000242474">
    <property type="component" value="Unassembled WGS sequence"/>
</dbReference>
<keyword evidence="10" id="KW-1185">Reference proteome</keyword>